<evidence type="ECO:0000313" key="1">
    <source>
        <dbReference type="EMBL" id="GEC99347.1"/>
    </source>
</evidence>
<organism evidence="1 2">
    <name type="scientific">Kocuria varians</name>
    <name type="common">Micrococcus varians</name>
    <dbReference type="NCBI Taxonomy" id="1272"/>
    <lineage>
        <taxon>Bacteria</taxon>
        <taxon>Bacillati</taxon>
        <taxon>Actinomycetota</taxon>
        <taxon>Actinomycetes</taxon>
        <taxon>Micrococcales</taxon>
        <taxon>Micrococcaceae</taxon>
        <taxon>Kocuria</taxon>
    </lineage>
</organism>
<dbReference type="STRING" id="1272.GCA_900014985_02468"/>
<dbReference type="OrthoDB" id="4880883at2"/>
<proteinExistence type="predicted"/>
<protein>
    <submittedName>
        <fullName evidence="1">Uncharacterized protein</fullName>
    </submittedName>
</protein>
<dbReference type="EMBL" id="BJNW01000012">
    <property type="protein sequence ID" value="GEC99347.1"/>
    <property type="molecule type" value="Genomic_DNA"/>
</dbReference>
<name>A0A4Y4D7R8_KOCVA</name>
<keyword evidence="2" id="KW-1185">Reference proteome</keyword>
<accession>A0A4Y4D7R8</accession>
<gene>
    <name evidence="1" type="ORF">KVA01_15020</name>
</gene>
<evidence type="ECO:0000313" key="2">
    <source>
        <dbReference type="Proteomes" id="UP000315730"/>
    </source>
</evidence>
<comment type="caution">
    <text evidence="1">The sequence shown here is derived from an EMBL/GenBank/DDBJ whole genome shotgun (WGS) entry which is preliminary data.</text>
</comment>
<sequence>MEQQKAFTAQDTNEQDYHHRRVEQMLTNAKTKADLQDLVRSLDARNMQLQHLNRALQHQLHQHRKDTP</sequence>
<dbReference type="AlphaFoldDB" id="A0A4Y4D7R8"/>
<reference evidence="1 2" key="1">
    <citation type="submission" date="2019-06" db="EMBL/GenBank/DDBJ databases">
        <title>Whole genome shotgun sequence of Kocuria varians NBRC 15358.</title>
        <authorList>
            <person name="Hosoyama A."/>
            <person name="Uohara A."/>
            <person name="Ohji S."/>
            <person name="Ichikawa N."/>
        </authorList>
    </citation>
    <scope>NUCLEOTIDE SEQUENCE [LARGE SCALE GENOMIC DNA]</scope>
    <source>
        <strain evidence="1 2">NBRC 15358</strain>
    </source>
</reference>
<dbReference type="RefSeq" id="WP_141269566.1">
    <property type="nucleotide sequence ID" value="NZ_BJNW01000012.1"/>
</dbReference>
<dbReference type="Proteomes" id="UP000315730">
    <property type="component" value="Unassembled WGS sequence"/>
</dbReference>